<keyword evidence="2" id="KW-1185">Reference proteome</keyword>
<proteinExistence type="predicted"/>
<evidence type="ECO:0000313" key="1">
    <source>
        <dbReference type="EMBL" id="CAI2372596.1"/>
    </source>
</evidence>
<accession>A0AAD1XH42</accession>
<protein>
    <submittedName>
        <fullName evidence="1">Uncharacterized protein</fullName>
    </submittedName>
</protein>
<comment type="caution">
    <text evidence="1">The sequence shown here is derived from an EMBL/GenBank/DDBJ whole genome shotgun (WGS) entry which is preliminary data.</text>
</comment>
<evidence type="ECO:0000313" key="2">
    <source>
        <dbReference type="Proteomes" id="UP001295684"/>
    </source>
</evidence>
<dbReference type="Proteomes" id="UP001295684">
    <property type="component" value="Unassembled WGS sequence"/>
</dbReference>
<reference evidence="1" key="1">
    <citation type="submission" date="2023-07" db="EMBL/GenBank/DDBJ databases">
        <authorList>
            <consortium name="AG Swart"/>
            <person name="Singh M."/>
            <person name="Singh A."/>
            <person name="Seah K."/>
            <person name="Emmerich C."/>
        </authorList>
    </citation>
    <scope>NUCLEOTIDE SEQUENCE</scope>
    <source>
        <strain evidence="1">DP1</strain>
    </source>
</reference>
<gene>
    <name evidence="1" type="ORF">ECRASSUSDP1_LOCUS13927</name>
</gene>
<name>A0AAD1XH42_EUPCR</name>
<dbReference type="EMBL" id="CAMPGE010013889">
    <property type="protein sequence ID" value="CAI2372596.1"/>
    <property type="molecule type" value="Genomic_DNA"/>
</dbReference>
<dbReference type="AlphaFoldDB" id="A0AAD1XH42"/>
<organism evidence="1 2">
    <name type="scientific">Euplotes crassus</name>
    <dbReference type="NCBI Taxonomy" id="5936"/>
    <lineage>
        <taxon>Eukaryota</taxon>
        <taxon>Sar</taxon>
        <taxon>Alveolata</taxon>
        <taxon>Ciliophora</taxon>
        <taxon>Intramacronucleata</taxon>
        <taxon>Spirotrichea</taxon>
        <taxon>Hypotrichia</taxon>
        <taxon>Euplotida</taxon>
        <taxon>Euplotidae</taxon>
        <taxon>Moneuplotes</taxon>
    </lineage>
</organism>
<sequence length="65" mass="7424">MDALQIYTVLKSDQLLLKMHKHDFGNTQCVIRRLCISISDNSGNLDVSSSPKLHYSKFQVRKLST</sequence>